<dbReference type="SUPFAM" id="SSF143548">
    <property type="entry name" value="Serine metabolism enzymes domain"/>
    <property type="match status" value="1"/>
</dbReference>
<sequence length="222" mass="24102">MKFRSVFDIIGPAMIGPSSSHTAGAARIGRMARMLFGRPPKKAEFVLYGSFAETYRGHGTDVALVGGILQFDTFDPRIKDALLMAKDLDIDILISKADDPEEHPNTVRVILTDDQGSLEIKGISIGGGKIEVKEAGGFAVNLTGDYWTMLVFHEDHFGMIASIAQVLADHQINIGSMHMSRKGKGQEALLLIETDQPMDDDAMGSKIEAFAHVHGVRIIAPL</sequence>
<organism evidence="14 15">
    <name type="scientific">Paenibacillus zeisoli</name>
    <dbReference type="NCBI Taxonomy" id="2496267"/>
    <lineage>
        <taxon>Bacteria</taxon>
        <taxon>Bacillati</taxon>
        <taxon>Bacillota</taxon>
        <taxon>Bacilli</taxon>
        <taxon>Bacillales</taxon>
        <taxon>Paenibacillaceae</taxon>
        <taxon>Paenibacillus</taxon>
    </lineage>
</organism>
<dbReference type="OrthoDB" id="9813137at2"/>
<evidence type="ECO:0000259" key="13">
    <source>
        <dbReference type="PROSITE" id="PS51671"/>
    </source>
</evidence>
<evidence type="ECO:0000256" key="2">
    <source>
        <dbReference type="ARBA" id="ARBA00004742"/>
    </source>
</evidence>
<dbReference type="GO" id="GO:0051539">
    <property type="term" value="F:4 iron, 4 sulfur cluster binding"/>
    <property type="evidence" value="ECO:0007669"/>
    <property type="project" value="UniProtKB-UniRule"/>
</dbReference>
<dbReference type="PANTHER" id="PTHR30182:SF12">
    <property type="entry name" value="L-SERINE DEHYDRATASE, BETA CHAIN-RELATED"/>
    <property type="match status" value="1"/>
</dbReference>
<name>A0A433X751_9BACL</name>
<evidence type="ECO:0000256" key="12">
    <source>
        <dbReference type="RuleBase" id="RU366059"/>
    </source>
</evidence>
<comment type="catalytic activity">
    <reaction evidence="10 11 12">
        <text>L-serine = pyruvate + NH4(+)</text>
        <dbReference type="Rhea" id="RHEA:19169"/>
        <dbReference type="ChEBI" id="CHEBI:15361"/>
        <dbReference type="ChEBI" id="CHEBI:28938"/>
        <dbReference type="ChEBI" id="CHEBI:33384"/>
        <dbReference type="EC" id="4.3.1.17"/>
    </reaction>
</comment>
<evidence type="ECO:0000256" key="11">
    <source>
        <dbReference type="PIRNR" id="PIRNR036692"/>
    </source>
</evidence>
<dbReference type="InterPro" id="IPR002912">
    <property type="entry name" value="ACT_dom"/>
</dbReference>
<dbReference type="AlphaFoldDB" id="A0A433X751"/>
<dbReference type="InterPro" id="IPR029009">
    <property type="entry name" value="ASB_dom_sf"/>
</dbReference>
<dbReference type="PIRSF" id="PIRSF036692">
    <property type="entry name" value="SDH_B"/>
    <property type="match status" value="1"/>
</dbReference>
<evidence type="ECO:0000256" key="8">
    <source>
        <dbReference type="ARBA" id="ARBA00023014"/>
    </source>
</evidence>
<keyword evidence="9 11" id="KW-0456">Lyase</keyword>
<comment type="similarity">
    <text evidence="3 11 12">Belongs to the iron-sulfur dependent L-serine dehydratase family.</text>
</comment>
<keyword evidence="8 11" id="KW-0411">Iron-sulfur</keyword>
<dbReference type="GO" id="GO:0003941">
    <property type="term" value="F:L-serine ammonia-lyase activity"/>
    <property type="evidence" value="ECO:0007669"/>
    <property type="project" value="UniProtKB-UniRule"/>
</dbReference>
<dbReference type="GO" id="GO:0006094">
    <property type="term" value="P:gluconeogenesis"/>
    <property type="evidence" value="ECO:0007669"/>
    <property type="project" value="UniProtKB-UniRule"/>
</dbReference>
<comment type="pathway">
    <text evidence="2 11">Carbohydrate biosynthesis; gluconeogenesis.</text>
</comment>
<reference evidence="14 15" key="1">
    <citation type="submission" date="2018-12" db="EMBL/GenBank/DDBJ databases">
        <authorList>
            <person name="Sun L."/>
            <person name="Chen Z."/>
        </authorList>
    </citation>
    <scope>NUCLEOTIDE SEQUENCE [LARGE SCALE GENOMIC DNA]</scope>
    <source>
        <strain evidence="14 15">3-5-3</strain>
    </source>
</reference>
<dbReference type="Gene3D" id="3.30.1330.90">
    <property type="entry name" value="D-3-phosphoglycerate dehydrogenase, domain 3"/>
    <property type="match status" value="1"/>
</dbReference>
<keyword evidence="7 11" id="KW-0408">Iron</keyword>
<keyword evidence="15" id="KW-1185">Reference proteome</keyword>
<dbReference type="Gene3D" id="3.30.70.260">
    <property type="match status" value="1"/>
</dbReference>
<evidence type="ECO:0000256" key="4">
    <source>
        <dbReference type="ARBA" id="ARBA00022432"/>
    </source>
</evidence>
<dbReference type="RefSeq" id="WP_127199817.1">
    <property type="nucleotide sequence ID" value="NZ_RZNX01000005.1"/>
</dbReference>
<protein>
    <recommendedName>
        <fullName evidence="11">L-serine deaminase</fullName>
    </recommendedName>
</protein>
<gene>
    <name evidence="14" type="primary">sdaAB</name>
    <name evidence="14" type="ORF">EJP77_13735</name>
</gene>
<evidence type="ECO:0000256" key="5">
    <source>
        <dbReference type="ARBA" id="ARBA00022485"/>
    </source>
</evidence>
<evidence type="ECO:0000256" key="10">
    <source>
        <dbReference type="ARBA" id="ARBA00049406"/>
    </source>
</evidence>
<dbReference type="EMBL" id="RZNX01000005">
    <property type="protein sequence ID" value="RUT29873.1"/>
    <property type="molecule type" value="Genomic_DNA"/>
</dbReference>
<evidence type="ECO:0000313" key="14">
    <source>
        <dbReference type="EMBL" id="RUT29873.1"/>
    </source>
</evidence>
<dbReference type="PANTHER" id="PTHR30182">
    <property type="entry name" value="L-SERINE DEHYDRATASE"/>
    <property type="match status" value="1"/>
</dbReference>
<evidence type="ECO:0000256" key="3">
    <source>
        <dbReference type="ARBA" id="ARBA00008636"/>
    </source>
</evidence>
<feature type="domain" description="ACT" evidence="13">
    <location>
        <begin position="148"/>
        <end position="221"/>
    </location>
</feature>
<dbReference type="InterPro" id="IPR051318">
    <property type="entry name" value="Fe-S_L-Ser"/>
</dbReference>
<comment type="cofactor">
    <cofactor evidence="1 12">
        <name>[4Fe-4S] cluster</name>
        <dbReference type="ChEBI" id="CHEBI:49883"/>
    </cofactor>
</comment>
<dbReference type="GO" id="GO:0046872">
    <property type="term" value="F:metal ion binding"/>
    <property type="evidence" value="ECO:0007669"/>
    <property type="project" value="UniProtKB-UniRule"/>
</dbReference>
<dbReference type="Pfam" id="PF01842">
    <property type="entry name" value="ACT"/>
    <property type="match status" value="1"/>
</dbReference>
<dbReference type="InterPro" id="IPR045865">
    <property type="entry name" value="ACT-like_dom_sf"/>
</dbReference>
<dbReference type="Proteomes" id="UP000272464">
    <property type="component" value="Unassembled WGS sequence"/>
</dbReference>
<keyword evidence="6 11" id="KW-0479">Metal-binding</keyword>
<dbReference type="PROSITE" id="PS51671">
    <property type="entry name" value="ACT"/>
    <property type="match status" value="1"/>
</dbReference>
<comment type="caution">
    <text evidence="14">The sequence shown here is derived from an EMBL/GenBank/DDBJ whole genome shotgun (WGS) entry which is preliminary data.</text>
</comment>
<proteinExistence type="inferred from homology"/>
<dbReference type="InterPro" id="IPR004643">
    <property type="entry name" value="Fe-S_L-Ser_bsu"/>
</dbReference>
<evidence type="ECO:0000256" key="9">
    <source>
        <dbReference type="ARBA" id="ARBA00023239"/>
    </source>
</evidence>
<keyword evidence="5 11" id="KW-0004">4Fe-4S</keyword>
<evidence type="ECO:0000313" key="15">
    <source>
        <dbReference type="Proteomes" id="UP000272464"/>
    </source>
</evidence>
<dbReference type="Pfam" id="PF03315">
    <property type="entry name" value="SDH_beta"/>
    <property type="match status" value="1"/>
</dbReference>
<keyword evidence="4 11" id="KW-0312">Gluconeogenesis</keyword>
<accession>A0A433X751</accession>
<evidence type="ECO:0000256" key="1">
    <source>
        <dbReference type="ARBA" id="ARBA00001966"/>
    </source>
</evidence>
<dbReference type="InterPro" id="IPR005131">
    <property type="entry name" value="Ser_deHydtase_bsu"/>
</dbReference>
<dbReference type="UniPathway" id="UPA00138"/>
<evidence type="ECO:0000256" key="7">
    <source>
        <dbReference type="ARBA" id="ARBA00023004"/>
    </source>
</evidence>
<evidence type="ECO:0000256" key="6">
    <source>
        <dbReference type="ARBA" id="ARBA00022723"/>
    </source>
</evidence>
<dbReference type="NCBIfam" id="TIGR00719">
    <property type="entry name" value="sda_beta"/>
    <property type="match status" value="1"/>
</dbReference>
<dbReference type="CDD" id="cd04903">
    <property type="entry name" value="ACT_LSD"/>
    <property type="match status" value="1"/>
</dbReference>
<dbReference type="SUPFAM" id="SSF55021">
    <property type="entry name" value="ACT-like"/>
    <property type="match status" value="1"/>
</dbReference>